<dbReference type="PANTHER" id="PTHR34598:SF3">
    <property type="entry name" value="OXIDOREDUCTASE AN1597"/>
    <property type="match status" value="1"/>
</dbReference>
<sequence>MGDAGDSDVVHHAVIRYIVSAKDPPPEKRSLFGLAANSSWTDHELAVRDFRKAEELVKGPEGLDVQGFTYIDHESALSKSDTWYSERNVEEIYLPEVCDLVCKVTGASKAIVLNCAFRRKPVNLGKHPKWIPMKGDEYDTMVAALPRDKCLVMGKDVDSSLEPLRTAHLDYTLKGLRSNIRYVRKDVEEMGRAAVTAEEEAKAGKDVRVPRYAAYSVWRPTKPVERDGLAVMDWRSLEKDGLDAFEYRVPSNVTESGEFLLEAYNVLPPKDPQKHRWYCAPEQKPSEVLFIKLADTQSEKNPDVAGGCGHCAPLVKEQENEEARSSIECRVIAVWD</sequence>
<dbReference type="EMBL" id="JAXOVC010000006">
    <property type="protein sequence ID" value="KAK4499964.1"/>
    <property type="molecule type" value="Genomic_DNA"/>
</dbReference>
<protein>
    <submittedName>
        <fullName evidence="3">Uncharacterized protein</fullName>
    </submittedName>
</protein>
<dbReference type="PANTHER" id="PTHR34598">
    <property type="entry name" value="BLL6449 PROTEIN"/>
    <property type="match status" value="1"/>
</dbReference>
<dbReference type="InterPro" id="IPR044053">
    <property type="entry name" value="AsaB-like"/>
</dbReference>
<dbReference type="NCBIfam" id="NF041278">
    <property type="entry name" value="CmcJ_NvfI_EfuI"/>
    <property type="match status" value="1"/>
</dbReference>
<gene>
    <name evidence="3" type="ORF">PRZ48_008150</name>
</gene>
<evidence type="ECO:0000256" key="1">
    <source>
        <dbReference type="ARBA" id="ARBA00023002"/>
    </source>
</evidence>
<accession>A0ABR0EF12</accession>
<evidence type="ECO:0000256" key="2">
    <source>
        <dbReference type="ARBA" id="ARBA00023604"/>
    </source>
</evidence>
<proteinExistence type="inferred from homology"/>
<comment type="similarity">
    <text evidence="2">Belongs to the asaB hydroxylase/desaturase family.</text>
</comment>
<name>A0ABR0EF12_ZASCE</name>
<comment type="caution">
    <text evidence="3">The sequence shown here is derived from an EMBL/GenBank/DDBJ whole genome shotgun (WGS) entry which is preliminary data.</text>
</comment>
<organism evidence="3 4">
    <name type="scientific">Zasmidium cellare</name>
    <name type="common">Wine cellar mold</name>
    <name type="synonym">Racodium cellare</name>
    <dbReference type="NCBI Taxonomy" id="395010"/>
    <lineage>
        <taxon>Eukaryota</taxon>
        <taxon>Fungi</taxon>
        <taxon>Dikarya</taxon>
        <taxon>Ascomycota</taxon>
        <taxon>Pezizomycotina</taxon>
        <taxon>Dothideomycetes</taxon>
        <taxon>Dothideomycetidae</taxon>
        <taxon>Mycosphaerellales</taxon>
        <taxon>Mycosphaerellaceae</taxon>
        <taxon>Zasmidium</taxon>
    </lineage>
</organism>
<evidence type="ECO:0000313" key="4">
    <source>
        <dbReference type="Proteomes" id="UP001305779"/>
    </source>
</evidence>
<reference evidence="3 4" key="1">
    <citation type="journal article" date="2023" name="G3 (Bethesda)">
        <title>A chromosome-level genome assembly of Zasmidium syzygii isolated from banana leaves.</title>
        <authorList>
            <person name="van Westerhoven A.C."/>
            <person name="Mehrabi R."/>
            <person name="Talebi R."/>
            <person name="Steentjes M.B.F."/>
            <person name="Corcolon B."/>
            <person name="Chong P.A."/>
            <person name="Kema G.H.J."/>
            <person name="Seidl M.F."/>
        </authorList>
    </citation>
    <scope>NUCLEOTIDE SEQUENCE [LARGE SCALE GENOMIC DNA]</scope>
    <source>
        <strain evidence="3 4">P124</strain>
    </source>
</reference>
<keyword evidence="4" id="KW-1185">Reference proteome</keyword>
<dbReference type="Proteomes" id="UP001305779">
    <property type="component" value="Unassembled WGS sequence"/>
</dbReference>
<evidence type="ECO:0000313" key="3">
    <source>
        <dbReference type="EMBL" id="KAK4499964.1"/>
    </source>
</evidence>
<keyword evidence="1" id="KW-0560">Oxidoreductase</keyword>